<accession>A0AAP0BNG8</accession>
<dbReference type="SUPFAM" id="SSF50978">
    <property type="entry name" value="WD40 repeat-like"/>
    <property type="match status" value="1"/>
</dbReference>
<gene>
    <name evidence="3" type="ORF">KSP39_PZI007615</name>
</gene>
<evidence type="ECO:0008006" key="5">
    <source>
        <dbReference type="Google" id="ProtNLM"/>
    </source>
</evidence>
<dbReference type="AlphaFoldDB" id="A0AAP0BNG8"/>
<comment type="caution">
    <text evidence="3">The sequence shown here is derived from an EMBL/GenBank/DDBJ whole genome shotgun (WGS) entry which is preliminary data.</text>
</comment>
<keyword evidence="2" id="KW-0677">Repeat</keyword>
<proteinExistence type="predicted"/>
<dbReference type="InterPro" id="IPR040324">
    <property type="entry name" value="WDR44/Dgr2"/>
</dbReference>
<evidence type="ECO:0000256" key="2">
    <source>
        <dbReference type="ARBA" id="ARBA00022737"/>
    </source>
</evidence>
<dbReference type="InterPro" id="IPR036322">
    <property type="entry name" value="WD40_repeat_dom_sf"/>
</dbReference>
<dbReference type="InterPro" id="IPR015943">
    <property type="entry name" value="WD40/YVTN_repeat-like_dom_sf"/>
</dbReference>
<organism evidence="3 4">
    <name type="scientific">Platanthera zijinensis</name>
    <dbReference type="NCBI Taxonomy" id="2320716"/>
    <lineage>
        <taxon>Eukaryota</taxon>
        <taxon>Viridiplantae</taxon>
        <taxon>Streptophyta</taxon>
        <taxon>Embryophyta</taxon>
        <taxon>Tracheophyta</taxon>
        <taxon>Spermatophyta</taxon>
        <taxon>Magnoliopsida</taxon>
        <taxon>Liliopsida</taxon>
        <taxon>Asparagales</taxon>
        <taxon>Orchidaceae</taxon>
        <taxon>Orchidoideae</taxon>
        <taxon>Orchideae</taxon>
        <taxon>Orchidinae</taxon>
        <taxon>Platanthera</taxon>
    </lineage>
</organism>
<keyword evidence="4" id="KW-1185">Reference proteome</keyword>
<sequence length="171" mass="18975">MLLQKSQVELHSKKQRSIHKKITGFQFTPGCSREVLITSADSRIRVMDGSNLIQKFKGFRNTSSQISAFPTANGKHVICASEDSRVYVWRYDTGARPSRSKTAANVCQSYEYFHSMGVTTAVPWPSSGSTKCKLDDFNNNSDRPAWGMVIVTAGGGGEIRIYQNHGLPVRV</sequence>
<dbReference type="PANTHER" id="PTHR14221">
    <property type="entry name" value="WD REPEAT DOMAIN 44"/>
    <property type="match status" value="1"/>
</dbReference>
<dbReference type="Proteomes" id="UP001418222">
    <property type="component" value="Unassembled WGS sequence"/>
</dbReference>
<evidence type="ECO:0000313" key="4">
    <source>
        <dbReference type="Proteomes" id="UP001418222"/>
    </source>
</evidence>
<evidence type="ECO:0000256" key="1">
    <source>
        <dbReference type="ARBA" id="ARBA00022574"/>
    </source>
</evidence>
<dbReference type="Gene3D" id="2.130.10.10">
    <property type="entry name" value="YVTN repeat-like/Quinoprotein amine dehydrogenase"/>
    <property type="match status" value="1"/>
</dbReference>
<evidence type="ECO:0000313" key="3">
    <source>
        <dbReference type="EMBL" id="KAK8945015.1"/>
    </source>
</evidence>
<protein>
    <recommendedName>
        <fullName evidence="5">WD repeat-containing protein 44</fullName>
    </recommendedName>
</protein>
<keyword evidence="1" id="KW-0853">WD repeat</keyword>
<dbReference type="EMBL" id="JBBWWQ010000006">
    <property type="protein sequence ID" value="KAK8945015.1"/>
    <property type="molecule type" value="Genomic_DNA"/>
</dbReference>
<dbReference type="PANTHER" id="PTHR14221:SF67">
    <property type="entry name" value="WD REPEAT-CONTAINING PROTEIN 44-LIKE"/>
    <property type="match status" value="1"/>
</dbReference>
<name>A0AAP0BNG8_9ASPA</name>
<reference evidence="3 4" key="1">
    <citation type="journal article" date="2022" name="Nat. Plants">
        <title>Genomes of leafy and leafless Platanthera orchids illuminate the evolution of mycoheterotrophy.</title>
        <authorList>
            <person name="Li M.H."/>
            <person name="Liu K.W."/>
            <person name="Li Z."/>
            <person name="Lu H.C."/>
            <person name="Ye Q.L."/>
            <person name="Zhang D."/>
            <person name="Wang J.Y."/>
            <person name="Li Y.F."/>
            <person name="Zhong Z.M."/>
            <person name="Liu X."/>
            <person name="Yu X."/>
            <person name="Liu D.K."/>
            <person name="Tu X.D."/>
            <person name="Liu B."/>
            <person name="Hao Y."/>
            <person name="Liao X.Y."/>
            <person name="Jiang Y.T."/>
            <person name="Sun W.H."/>
            <person name="Chen J."/>
            <person name="Chen Y.Q."/>
            <person name="Ai Y."/>
            <person name="Zhai J.W."/>
            <person name="Wu S.S."/>
            <person name="Zhou Z."/>
            <person name="Hsiao Y.Y."/>
            <person name="Wu W.L."/>
            <person name="Chen Y.Y."/>
            <person name="Lin Y.F."/>
            <person name="Hsu J.L."/>
            <person name="Li C.Y."/>
            <person name="Wang Z.W."/>
            <person name="Zhao X."/>
            <person name="Zhong W.Y."/>
            <person name="Ma X.K."/>
            <person name="Ma L."/>
            <person name="Huang J."/>
            <person name="Chen G.Z."/>
            <person name="Huang M.Z."/>
            <person name="Huang L."/>
            <person name="Peng D.H."/>
            <person name="Luo Y.B."/>
            <person name="Zou S.Q."/>
            <person name="Chen S.P."/>
            <person name="Lan S."/>
            <person name="Tsai W.C."/>
            <person name="Van de Peer Y."/>
            <person name="Liu Z.J."/>
        </authorList>
    </citation>
    <scope>NUCLEOTIDE SEQUENCE [LARGE SCALE GENOMIC DNA]</scope>
    <source>
        <strain evidence="3">Lor287</strain>
    </source>
</reference>